<dbReference type="PANTHER" id="PTHR33744">
    <property type="entry name" value="CARBOHYDRATE DIACID REGULATOR"/>
    <property type="match status" value="1"/>
</dbReference>
<dbReference type="InterPro" id="IPR042070">
    <property type="entry name" value="PucR_C-HTH_sf"/>
</dbReference>
<name>A0ABS3H472_9ENTE</name>
<keyword evidence="3" id="KW-1185">Reference proteome</keyword>
<dbReference type="InterPro" id="IPR025736">
    <property type="entry name" value="PucR_C-HTH_dom"/>
</dbReference>
<dbReference type="Gene3D" id="1.10.10.2840">
    <property type="entry name" value="PucR C-terminal helix-turn-helix domain"/>
    <property type="match status" value="1"/>
</dbReference>
<feature type="domain" description="PucR C-terminal helix-turn-helix" evidence="1">
    <location>
        <begin position="308"/>
        <end position="352"/>
    </location>
</feature>
<dbReference type="RefSeq" id="WP_206902461.1">
    <property type="nucleotide sequence ID" value="NZ_JAFLVT010000002.1"/>
</dbReference>
<evidence type="ECO:0000313" key="3">
    <source>
        <dbReference type="Proteomes" id="UP000664256"/>
    </source>
</evidence>
<dbReference type="EMBL" id="JAFLVT010000002">
    <property type="protein sequence ID" value="MBO0448254.1"/>
    <property type="molecule type" value="Genomic_DNA"/>
</dbReference>
<sequence>MQISKLNLLFTKKFLSDITIYNVEMFDLNGKNYFTNELDSTISKALIPDIVELQQNVYLPIEIQKEISFILRFKKNKEDDSVLYQDFASSLKRTLETSLNFVNDNSYVGSIDMLNDFLTELLLRDSSDLFSNLVERANLLHFDYAVSRRLVLVDITHFKKVVRNSSNKIEVQEKLDTVQKILKNHISSYAEYAVYLYDDKFVLFKKENDTFDEELLTIRKEIMDVLALGSQFIVSRPCTSLESYRSEFKKVIELHENHARRNLDIPLLSVDKNQIELLLSNVSTEDQYFFIQKDITILTEIFKSNHELIDTFIHFFKNNMDTKMTSKDLFIHKNTVYYRIKKLSDLVNRDLFLPYDSAFLFIQICLYRNLNEPNRSQIKSN</sequence>
<evidence type="ECO:0000259" key="1">
    <source>
        <dbReference type="Pfam" id="PF13556"/>
    </source>
</evidence>
<evidence type="ECO:0000313" key="2">
    <source>
        <dbReference type="EMBL" id="MBO0448254.1"/>
    </source>
</evidence>
<dbReference type="InterPro" id="IPR051448">
    <property type="entry name" value="CdaR-like_regulators"/>
</dbReference>
<comment type="caution">
    <text evidence="2">The sequence shown here is derived from an EMBL/GenBank/DDBJ whole genome shotgun (WGS) entry which is preliminary data.</text>
</comment>
<dbReference type="PANTHER" id="PTHR33744:SF16">
    <property type="entry name" value="CARBOHYDRATE DIACID REGULATOR"/>
    <property type="match status" value="1"/>
</dbReference>
<protein>
    <submittedName>
        <fullName evidence="2">Helix-turn-helix domain-containing protein</fullName>
    </submittedName>
</protein>
<organism evidence="2 3">
    <name type="scientific">Candidatus Enterococcus myersii</name>
    <dbReference type="NCBI Taxonomy" id="2815322"/>
    <lineage>
        <taxon>Bacteria</taxon>
        <taxon>Bacillati</taxon>
        <taxon>Bacillota</taxon>
        <taxon>Bacilli</taxon>
        <taxon>Lactobacillales</taxon>
        <taxon>Enterococcaceae</taxon>
        <taxon>Enterococcus</taxon>
    </lineage>
</organism>
<dbReference type="Proteomes" id="UP000664256">
    <property type="component" value="Unassembled WGS sequence"/>
</dbReference>
<accession>A0ABS3H472</accession>
<reference evidence="2 3" key="1">
    <citation type="submission" date="2021-03" db="EMBL/GenBank/DDBJ databases">
        <title>Enterococcal diversity collection.</title>
        <authorList>
            <person name="Gilmore M.S."/>
            <person name="Schwartzman J."/>
            <person name="Van Tyne D."/>
            <person name="Martin M."/>
            <person name="Earl A.M."/>
            <person name="Manson A.L."/>
            <person name="Straub T."/>
            <person name="Salamzade R."/>
            <person name="Saavedra J."/>
            <person name="Lebreton F."/>
            <person name="Prichula J."/>
            <person name="Schaufler K."/>
            <person name="Gaca A."/>
            <person name="Sgardioli B."/>
            <person name="Wagenaar J."/>
            <person name="Strong T."/>
        </authorList>
    </citation>
    <scope>NUCLEOTIDE SEQUENCE [LARGE SCALE GENOMIC DNA]</scope>
    <source>
        <strain evidence="2 3">MJM12</strain>
    </source>
</reference>
<dbReference type="Pfam" id="PF13556">
    <property type="entry name" value="HTH_30"/>
    <property type="match status" value="1"/>
</dbReference>
<gene>
    <name evidence="2" type="ORF">JZO76_01760</name>
</gene>
<proteinExistence type="predicted"/>